<evidence type="ECO:0000256" key="3">
    <source>
        <dbReference type="ARBA" id="ARBA00023015"/>
    </source>
</evidence>
<evidence type="ECO:0000256" key="7">
    <source>
        <dbReference type="ARBA" id="ARBA00023242"/>
    </source>
</evidence>
<dbReference type="Pfam" id="PF14215">
    <property type="entry name" value="bHLH-MYC_N"/>
    <property type="match status" value="1"/>
</dbReference>
<dbReference type="Proteomes" id="UP000682877">
    <property type="component" value="Chromosome 7"/>
</dbReference>
<accession>A0A8S2B080</accession>
<dbReference type="InterPro" id="IPR036638">
    <property type="entry name" value="HLH_DNA-bd_sf"/>
</dbReference>
<feature type="region of interest" description="Disordered" evidence="8">
    <location>
        <begin position="805"/>
        <end position="840"/>
    </location>
</feature>
<protein>
    <recommendedName>
        <fullName evidence="9">BHLH domain-containing protein</fullName>
    </recommendedName>
</protein>
<evidence type="ECO:0000256" key="6">
    <source>
        <dbReference type="ARBA" id="ARBA00023163"/>
    </source>
</evidence>
<keyword evidence="3" id="KW-0805">Transcription regulation</keyword>
<dbReference type="Pfam" id="PF00010">
    <property type="entry name" value="HLH"/>
    <property type="match status" value="1"/>
</dbReference>
<dbReference type="GO" id="GO:0010026">
    <property type="term" value="P:trichome differentiation"/>
    <property type="evidence" value="ECO:0007669"/>
    <property type="project" value="UniProtKB-ARBA"/>
</dbReference>
<dbReference type="GO" id="GO:0009867">
    <property type="term" value="P:jasmonic acid mediated signaling pathway"/>
    <property type="evidence" value="ECO:0007669"/>
    <property type="project" value="UniProtKB-ARBA"/>
</dbReference>
<comment type="subcellular location">
    <subcellularLocation>
        <location evidence="1">Nucleus</location>
    </subcellularLocation>
</comment>
<evidence type="ECO:0000256" key="8">
    <source>
        <dbReference type="SAM" id="MobiDB-lite"/>
    </source>
</evidence>
<name>A0A8S2B080_ARAAE</name>
<dbReference type="CDD" id="cd11451">
    <property type="entry name" value="bHLH_AtTT8_like"/>
    <property type="match status" value="1"/>
</dbReference>
<dbReference type="GO" id="GO:0080090">
    <property type="term" value="P:regulation of primary metabolic process"/>
    <property type="evidence" value="ECO:0007669"/>
    <property type="project" value="UniProtKB-ARBA"/>
</dbReference>
<evidence type="ECO:0000313" key="11">
    <source>
        <dbReference type="Proteomes" id="UP000682877"/>
    </source>
</evidence>
<dbReference type="GO" id="GO:0046983">
    <property type="term" value="F:protein dimerization activity"/>
    <property type="evidence" value="ECO:0007669"/>
    <property type="project" value="InterPro"/>
</dbReference>
<reference evidence="10" key="1">
    <citation type="submission" date="2021-01" db="EMBL/GenBank/DDBJ databases">
        <authorList>
            <person name="Bezrukov I."/>
        </authorList>
    </citation>
    <scope>NUCLEOTIDE SEQUENCE</scope>
</reference>
<evidence type="ECO:0000256" key="5">
    <source>
        <dbReference type="ARBA" id="ARBA00023159"/>
    </source>
</evidence>
<dbReference type="EMBL" id="LR999457">
    <property type="protein sequence ID" value="CAE6202827.1"/>
    <property type="molecule type" value="Genomic_DNA"/>
</dbReference>
<feature type="compositionally biased region" description="Polar residues" evidence="8">
    <location>
        <begin position="830"/>
        <end position="840"/>
    </location>
</feature>
<dbReference type="InterPro" id="IPR054502">
    <property type="entry name" value="bHLH-TF_ACT-like_plant"/>
</dbReference>
<dbReference type="SMART" id="SM00353">
    <property type="entry name" value="HLH"/>
    <property type="match status" value="1"/>
</dbReference>
<dbReference type="InterPro" id="IPR011598">
    <property type="entry name" value="bHLH_dom"/>
</dbReference>
<evidence type="ECO:0000256" key="1">
    <source>
        <dbReference type="ARBA" id="ARBA00004123"/>
    </source>
</evidence>
<feature type="domain" description="BHLH" evidence="9">
    <location>
        <begin position="745"/>
        <end position="794"/>
    </location>
</feature>
<dbReference type="Gene3D" id="4.10.280.10">
    <property type="entry name" value="Helix-loop-helix DNA-binding domain"/>
    <property type="match status" value="1"/>
</dbReference>
<evidence type="ECO:0000259" key="9">
    <source>
        <dbReference type="PROSITE" id="PS50888"/>
    </source>
</evidence>
<dbReference type="PANTHER" id="PTHR46266:SF6">
    <property type="entry name" value="TRANSCRIPTION FACTOR GLABRA 3"/>
    <property type="match status" value="1"/>
</dbReference>
<dbReference type="InterPro" id="IPR025610">
    <property type="entry name" value="MYC/MYB_N"/>
</dbReference>
<dbReference type="SUPFAM" id="SSF47459">
    <property type="entry name" value="HLH, helix-loop-helix DNA-binding domain"/>
    <property type="match status" value="1"/>
</dbReference>
<keyword evidence="7" id="KW-0539">Nucleus</keyword>
<sequence>MDTEKVSGMEVVAPVVEQVSDNADVSKESNQWVYASKKLAKREEKKLFSKKQGKGLNSQSRQRFIRSWITKNKPLMGSILESHVSAENADFVMQATFPGWRKSDNYELAENGRIWVVWDPSVSVIVFHKTAQLMVCGVLVPATGESFSAIFVYGYNTVVLRRSLWDEMTSIVLNSPARFRPLLVLGDFNQIASSSEHFSILPHPLPLAGMAELNSCLENNELFDLPSRVIAHQGTNAIKVLRGLDDERVENSDQIKDMLVSYFQNLLGTESSGVTPLSVDDVREVISFRCLPDLASQLLQIPSRDEETMATGQNRTTLPENLKKHLAVSVRNIQWSYGIFWSISASQSGVLEWGDGYYNGDIKTRKTIQASEIKADQLGLRRSEQLSELYESLSVAESSSSGAAAGSQVTRRASAAALSPEDLADTEWYYLVCMSFVFNIGEGMPGRTFANGEPIWLCNAHTADSKVFSRSLLAKSASVKTVVCFPFLGGVVEIGTTEHITEDMNVIQCVKTSFLEAPDPYATILPTRSDYHMDNVLDPQQILGDEIYAPMFSSEPFPTASPSRTTNGFDPEHEQVAEDHDSFMTERITGGASQVQSWQLMDDELSNCVHQSLNSSDCVSQTFVEGAGGRVSYGARKSRVQRLGQIQEQQRNVKTLSFDPKNDDVHYQSVISTIFKTNHQLILGPQFRNCDKQSSFTRWKKSSSSSSGTATVTAPSQGMLKKIIFEVPRVHQKEKLMLDSPEARDETGNHAVLEKKRREKLNERFMILRSIIPSINKIDKVSILDDTIEYLQELERRVQELESCRESTDTETRGTMTMKRKKPCDAGERTSANCTNNETGNGKKVSVNNVGEAEPADTGFTGLTDNLRIGSFGNEVVIELRCAWREGVLLEIMDVISDLNLDSHSVQSSTGDGLLCLTVNCKHKGSKIATPGMIKEALQRVAWIC</sequence>
<dbReference type="PROSITE" id="PS50888">
    <property type="entry name" value="BHLH"/>
    <property type="match status" value="1"/>
</dbReference>
<organism evidence="10 11">
    <name type="scientific">Arabidopsis arenosa</name>
    <name type="common">Sand rock-cress</name>
    <name type="synonym">Cardaminopsis arenosa</name>
    <dbReference type="NCBI Taxonomy" id="38785"/>
    <lineage>
        <taxon>Eukaryota</taxon>
        <taxon>Viridiplantae</taxon>
        <taxon>Streptophyta</taxon>
        <taxon>Embryophyta</taxon>
        <taxon>Tracheophyta</taxon>
        <taxon>Spermatophyta</taxon>
        <taxon>Magnoliopsida</taxon>
        <taxon>eudicotyledons</taxon>
        <taxon>Gunneridae</taxon>
        <taxon>Pentapetalae</taxon>
        <taxon>rosids</taxon>
        <taxon>malvids</taxon>
        <taxon>Brassicales</taxon>
        <taxon>Brassicaceae</taxon>
        <taxon>Camelineae</taxon>
        <taxon>Arabidopsis</taxon>
    </lineage>
</organism>
<dbReference type="FunFam" id="4.10.280.10:FF:000125">
    <property type="entry name" value="Transcription factor EGL1"/>
    <property type="match status" value="1"/>
</dbReference>
<keyword evidence="6" id="KW-0804">Transcription</keyword>
<dbReference type="Pfam" id="PF22754">
    <property type="entry name" value="bHLH-TF_ACT-like_plant"/>
    <property type="match status" value="1"/>
</dbReference>
<proteinExistence type="predicted"/>
<keyword evidence="11" id="KW-1185">Reference proteome</keyword>
<keyword evidence="4" id="KW-0238">DNA-binding</keyword>
<dbReference type="PANTHER" id="PTHR46266">
    <property type="entry name" value="TRANSCRIPTION FACTOR TT8"/>
    <property type="match status" value="1"/>
</dbReference>
<dbReference type="GO" id="GO:0005634">
    <property type="term" value="C:nucleus"/>
    <property type="evidence" value="ECO:0007669"/>
    <property type="project" value="UniProtKB-SubCell"/>
</dbReference>
<dbReference type="GO" id="GO:0003677">
    <property type="term" value="F:DNA binding"/>
    <property type="evidence" value="ECO:0007669"/>
    <property type="project" value="UniProtKB-KW"/>
</dbReference>
<gene>
    <name evidence="10" type="ORF">AARE701A_LOCUS19939</name>
</gene>
<dbReference type="SUPFAM" id="SSF56219">
    <property type="entry name" value="DNase I-like"/>
    <property type="match status" value="1"/>
</dbReference>
<evidence type="ECO:0000256" key="4">
    <source>
        <dbReference type="ARBA" id="ARBA00023125"/>
    </source>
</evidence>
<evidence type="ECO:0000313" key="10">
    <source>
        <dbReference type="EMBL" id="CAE6202827.1"/>
    </source>
</evidence>
<keyword evidence="2" id="KW-0217">Developmental protein</keyword>
<dbReference type="Gene3D" id="3.60.10.10">
    <property type="entry name" value="Endonuclease/exonuclease/phosphatase"/>
    <property type="match status" value="1"/>
</dbReference>
<evidence type="ECO:0000256" key="2">
    <source>
        <dbReference type="ARBA" id="ARBA00022473"/>
    </source>
</evidence>
<keyword evidence="5" id="KW-0010">Activator</keyword>
<dbReference type="InterPro" id="IPR036691">
    <property type="entry name" value="Endo/exonu/phosph_ase_sf"/>
</dbReference>
<dbReference type="AlphaFoldDB" id="A0A8S2B080"/>